<proteinExistence type="predicted"/>
<reference evidence="2" key="1">
    <citation type="submission" date="2020-07" db="EMBL/GenBank/DDBJ databases">
        <title>Clarias magur genome sequencing, assembly and annotation.</title>
        <authorList>
            <person name="Kushwaha B."/>
            <person name="Kumar R."/>
            <person name="Das P."/>
            <person name="Joshi C.G."/>
            <person name="Kumar D."/>
            <person name="Nagpure N.S."/>
            <person name="Pandey M."/>
            <person name="Agarwal S."/>
            <person name="Srivastava S."/>
            <person name="Singh M."/>
            <person name="Sahoo L."/>
            <person name="Jayasankar P."/>
            <person name="Meher P.K."/>
            <person name="Koringa P.G."/>
            <person name="Iquebal M.A."/>
            <person name="Das S.P."/>
            <person name="Bit A."/>
            <person name="Patnaik S."/>
            <person name="Patel N."/>
            <person name="Shah T.M."/>
            <person name="Hinsu A."/>
            <person name="Jena J.K."/>
        </authorList>
    </citation>
    <scope>NUCLEOTIDE SEQUENCE</scope>
    <source>
        <strain evidence="2">CIFAMagur01</strain>
        <tissue evidence="2">Testis</tissue>
    </source>
</reference>
<evidence type="ECO:0000256" key="1">
    <source>
        <dbReference type="SAM" id="MobiDB-lite"/>
    </source>
</evidence>
<comment type="caution">
    <text evidence="2">The sequence shown here is derived from an EMBL/GenBank/DDBJ whole genome shotgun (WGS) entry which is preliminary data.</text>
</comment>
<gene>
    <name evidence="2" type="primary">dnaaf3</name>
    <name evidence="2" type="ORF">DAT39_000344</name>
</gene>
<accession>A0A8J4XHY5</accession>
<feature type="compositionally biased region" description="Polar residues" evidence="1">
    <location>
        <begin position="66"/>
        <end position="75"/>
    </location>
</feature>
<sequence length="83" mass="9371">MSRFMRCEMQLHTFPPPPPSFYKLSTSGLSVSQCDNGVFPPPFLNWDGNPEKPFQTHYQLRRTRMPASSSLTTQQLGGGVSEH</sequence>
<dbReference type="Proteomes" id="UP000727407">
    <property type="component" value="Unassembled WGS sequence"/>
</dbReference>
<protein>
    <submittedName>
        <fullName evidence="2">Dynein assembly factor 3, axonemal</fullName>
    </submittedName>
</protein>
<evidence type="ECO:0000313" key="3">
    <source>
        <dbReference type="Proteomes" id="UP000727407"/>
    </source>
</evidence>
<dbReference type="EMBL" id="QNUK01000001">
    <property type="protein sequence ID" value="KAF5910261.1"/>
    <property type="molecule type" value="Genomic_DNA"/>
</dbReference>
<name>A0A8J4XHY5_CLAMG</name>
<organism evidence="2 3">
    <name type="scientific">Clarias magur</name>
    <name type="common">Asian catfish</name>
    <name type="synonym">Macropteronotus magur</name>
    <dbReference type="NCBI Taxonomy" id="1594786"/>
    <lineage>
        <taxon>Eukaryota</taxon>
        <taxon>Metazoa</taxon>
        <taxon>Chordata</taxon>
        <taxon>Craniata</taxon>
        <taxon>Vertebrata</taxon>
        <taxon>Euteleostomi</taxon>
        <taxon>Actinopterygii</taxon>
        <taxon>Neopterygii</taxon>
        <taxon>Teleostei</taxon>
        <taxon>Ostariophysi</taxon>
        <taxon>Siluriformes</taxon>
        <taxon>Clariidae</taxon>
        <taxon>Clarias</taxon>
    </lineage>
</organism>
<keyword evidence="3" id="KW-1185">Reference proteome</keyword>
<dbReference type="AlphaFoldDB" id="A0A8J4XHY5"/>
<feature type="region of interest" description="Disordered" evidence="1">
    <location>
        <begin position="64"/>
        <end position="83"/>
    </location>
</feature>
<evidence type="ECO:0000313" key="2">
    <source>
        <dbReference type="EMBL" id="KAF5910261.1"/>
    </source>
</evidence>